<dbReference type="InterPro" id="IPR007739">
    <property type="entry name" value="RgpF"/>
</dbReference>
<dbReference type="InterPro" id="IPR023214">
    <property type="entry name" value="HAD_sf"/>
</dbReference>
<dbReference type="InterPro" id="IPR036412">
    <property type="entry name" value="HAD-like_sf"/>
</dbReference>
<dbReference type="Gene3D" id="1.10.150.400">
    <property type="match status" value="1"/>
</dbReference>
<sequence>MAGLGSVLLRALKVVHAMGVRGFIARLRSASVVRTRASEPFDTPALPVPIPLEQLRLSVGVMAHVFYPDLINEFATTLSRMPLRFTLLVSVMDAAAEAQAREAFGRLPNVQTLLVRQVQNRGRDIAPLLVTFREEIKALDLVCHIHTKKSLYTGSEQQTWRHYLLDSLLGSRERIAWILGTFQADPQLGLVYPESYDGVPLWAHTWLSNGPACDALAQKLGIALDAQRYIDFPAGSMFWARVDALRPLYDLNLPLDAFPVEQGQVDGTLQHAVERLFGVIARHQGFRLGILPPDGRLALAAEGERNVGEALQTGLSDRLTLAALDARMVTVDIFDTLVTRVFLTPAAAREHLAWRLERQWGICDFSRHRADAESCLREILQRDPSLSEIHIELAGRLALPGVDASMLANAERMHECAILRPRQGLLTALVDAKLTSLTAFSDMYLSSEDMRQVLPDRVQQLISRWWISCETGLRKDSADSWKQLARQEGREDGRWLHVGDNEHADIQMPQLGGLLTPVHVLRPATLLDVVPGLRPLRHPQGTQAPWSEQLWRGLLANSFAAIADTSPQRLLGRPQLDAHTLGYTVLGPLVLDFLLHIIDVARRREVDHLLFLSREGYLLEQAFTRLQAAHPFAARIKSTYFLASRRATLLPAQLDASDLALLMQGTFNGSLRGLLQARLGEDAVARVAALQPALMERDVFLPEMADEVQRWLHPVRDALLSLAARHRKVYQAYWARTVGSSTPMVIDVGYAGSIQRNLARLLGTPLGGCYMALRAGASALASQGWAEARYFDGRNGGNETDSPILANDLLLESLLAAPHGQFNGFTESSEGLNTPRFGSVELPTAALEILAEVHTGTLTFIEETCHTLHEDIAELNLDAEGVQVPLQCLGSGRWNADLVLAQLATEDAFTGRGTVSASPQD</sequence>
<dbReference type="EMBL" id="JAHWBK010000009">
    <property type="protein sequence ID" value="MCV0325616.1"/>
    <property type="molecule type" value="Genomic_DNA"/>
</dbReference>
<evidence type="ECO:0000313" key="1">
    <source>
        <dbReference type="EMBL" id="MCV0325616.1"/>
    </source>
</evidence>
<evidence type="ECO:0000313" key="2">
    <source>
        <dbReference type="Proteomes" id="UP001208054"/>
    </source>
</evidence>
<dbReference type="Gene3D" id="3.40.50.1000">
    <property type="entry name" value="HAD superfamily/HAD-like"/>
    <property type="match status" value="1"/>
</dbReference>
<gene>
    <name evidence="1" type="ORF">KYJ44_14890</name>
</gene>
<dbReference type="Proteomes" id="UP001208054">
    <property type="component" value="Unassembled WGS sequence"/>
</dbReference>
<dbReference type="Pfam" id="PF05045">
    <property type="entry name" value="RgpF"/>
    <property type="match status" value="1"/>
</dbReference>
<dbReference type="SUPFAM" id="SSF56784">
    <property type="entry name" value="HAD-like"/>
    <property type="match status" value="1"/>
</dbReference>
<comment type="caution">
    <text evidence="1">The sequence shown here is derived from an EMBL/GenBank/DDBJ whole genome shotgun (WGS) entry which is preliminary data.</text>
</comment>
<name>A0ABT2XQ71_9GAMM</name>
<reference evidence="1 2" key="1">
    <citation type="submission" date="2021-07" db="EMBL/GenBank/DDBJ databases">
        <title>Clinical implication of Pseudomonas aeruginosa: further insight on the antimicrobial resistance.</title>
        <authorList>
            <person name="Macori G."/>
            <person name="Fanning S."/>
            <person name="Alqahtani A."/>
        </authorList>
    </citation>
    <scope>NUCLEOTIDE SEQUENCE [LARGE SCALE GENOMIC DNA]</scope>
    <source>
        <strain evidence="1 2">CFS3442</strain>
    </source>
</reference>
<accession>A0ABT2XQ71</accession>
<proteinExistence type="predicted"/>
<keyword evidence="2" id="KW-1185">Reference proteome</keyword>
<protein>
    <submittedName>
        <fullName evidence="1">Polysaccharide biosynthesis protein</fullName>
    </submittedName>
</protein>
<organism evidence="1 2">
    <name type="scientific">Stenotrophomonas riyadhensis</name>
    <dbReference type="NCBI Taxonomy" id="2859893"/>
    <lineage>
        <taxon>Bacteria</taxon>
        <taxon>Pseudomonadati</taxon>
        <taxon>Pseudomonadota</taxon>
        <taxon>Gammaproteobacteria</taxon>
        <taxon>Lysobacterales</taxon>
        <taxon>Lysobacteraceae</taxon>
        <taxon>Stenotrophomonas</taxon>
    </lineage>
</organism>